<dbReference type="HOGENOM" id="CLU_2386310_0_0_1"/>
<dbReference type="EMBL" id="KL142394">
    <property type="protein sequence ID" value="KDR71102.1"/>
    <property type="molecule type" value="Genomic_DNA"/>
</dbReference>
<accession>A0A067SM36</accession>
<organism evidence="1 2">
    <name type="scientific">Galerina marginata (strain CBS 339.88)</name>
    <dbReference type="NCBI Taxonomy" id="685588"/>
    <lineage>
        <taxon>Eukaryota</taxon>
        <taxon>Fungi</taxon>
        <taxon>Dikarya</taxon>
        <taxon>Basidiomycota</taxon>
        <taxon>Agaricomycotina</taxon>
        <taxon>Agaricomycetes</taxon>
        <taxon>Agaricomycetidae</taxon>
        <taxon>Agaricales</taxon>
        <taxon>Agaricineae</taxon>
        <taxon>Strophariaceae</taxon>
        <taxon>Galerina</taxon>
    </lineage>
</organism>
<protein>
    <submittedName>
        <fullName evidence="1">Uncharacterized protein</fullName>
    </submittedName>
</protein>
<proteinExistence type="predicted"/>
<evidence type="ECO:0000313" key="2">
    <source>
        <dbReference type="Proteomes" id="UP000027222"/>
    </source>
</evidence>
<name>A0A067SM36_GALM3</name>
<dbReference type="AlphaFoldDB" id="A0A067SM36"/>
<keyword evidence="2" id="KW-1185">Reference proteome</keyword>
<reference evidence="2" key="1">
    <citation type="journal article" date="2014" name="Proc. Natl. Acad. Sci. U.S.A.">
        <title>Extensive sampling of basidiomycete genomes demonstrates inadequacy of the white-rot/brown-rot paradigm for wood decay fungi.</title>
        <authorList>
            <person name="Riley R."/>
            <person name="Salamov A.A."/>
            <person name="Brown D.W."/>
            <person name="Nagy L.G."/>
            <person name="Floudas D."/>
            <person name="Held B.W."/>
            <person name="Levasseur A."/>
            <person name="Lombard V."/>
            <person name="Morin E."/>
            <person name="Otillar R."/>
            <person name="Lindquist E.A."/>
            <person name="Sun H."/>
            <person name="LaButti K.M."/>
            <person name="Schmutz J."/>
            <person name="Jabbour D."/>
            <person name="Luo H."/>
            <person name="Baker S.E."/>
            <person name="Pisabarro A.G."/>
            <person name="Walton J.D."/>
            <person name="Blanchette R.A."/>
            <person name="Henrissat B."/>
            <person name="Martin F."/>
            <person name="Cullen D."/>
            <person name="Hibbett D.S."/>
            <person name="Grigoriev I.V."/>
        </authorList>
    </citation>
    <scope>NUCLEOTIDE SEQUENCE [LARGE SCALE GENOMIC DNA]</scope>
    <source>
        <strain evidence="2">CBS 339.88</strain>
    </source>
</reference>
<gene>
    <name evidence="1" type="ORF">GALMADRAFT_229763</name>
</gene>
<dbReference type="Proteomes" id="UP000027222">
    <property type="component" value="Unassembled WGS sequence"/>
</dbReference>
<evidence type="ECO:0000313" key="1">
    <source>
        <dbReference type="EMBL" id="KDR71102.1"/>
    </source>
</evidence>
<sequence length="94" mass="10287">MGSVWIRDDARAGKTWPTASSELIEGLWATNEPAPPNKIGVDLILSLMSSSFLDTFPDTIYQGFSTCFPAAHPSRNTVVNAIPDSRPIPEQLRN</sequence>